<dbReference type="AlphaFoldDB" id="A0A9P5YU57"/>
<proteinExistence type="predicted"/>
<keyword evidence="2" id="KW-1185">Reference proteome</keyword>
<evidence type="ECO:0000313" key="1">
    <source>
        <dbReference type="EMBL" id="KAF9473971.1"/>
    </source>
</evidence>
<reference evidence="1" key="1">
    <citation type="submission" date="2020-11" db="EMBL/GenBank/DDBJ databases">
        <authorList>
            <consortium name="DOE Joint Genome Institute"/>
            <person name="Ahrendt S."/>
            <person name="Riley R."/>
            <person name="Andreopoulos W."/>
            <person name="Labutti K."/>
            <person name="Pangilinan J."/>
            <person name="Ruiz-Duenas F.J."/>
            <person name="Barrasa J.M."/>
            <person name="Sanchez-Garcia M."/>
            <person name="Camarero S."/>
            <person name="Miyauchi S."/>
            <person name="Serrano A."/>
            <person name="Linde D."/>
            <person name="Babiker R."/>
            <person name="Drula E."/>
            <person name="Ayuso-Fernandez I."/>
            <person name="Pacheco R."/>
            <person name="Padilla G."/>
            <person name="Ferreira P."/>
            <person name="Barriuso J."/>
            <person name="Kellner H."/>
            <person name="Castanera R."/>
            <person name="Alfaro M."/>
            <person name="Ramirez L."/>
            <person name="Pisabarro A.G."/>
            <person name="Kuo A."/>
            <person name="Tritt A."/>
            <person name="Lipzen A."/>
            <person name="He G."/>
            <person name="Yan M."/>
            <person name="Ng V."/>
            <person name="Cullen D."/>
            <person name="Martin F."/>
            <person name="Rosso M.-N."/>
            <person name="Henrissat B."/>
            <person name="Hibbett D."/>
            <person name="Martinez A.T."/>
            <person name="Grigoriev I.V."/>
        </authorList>
    </citation>
    <scope>NUCLEOTIDE SEQUENCE</scope>
    <source>
        <strain evidence="1">CIRM-BRFM 674</strain>
    </source>
</reference>
<evidence type="ECO:0000313" key="2">
    <source>
        <dbReference type="Proteomes" id="UP000807469"/>
    </source>
</evidence>
<dbReference type="Proteomes" id="UP000807469">
    <property type="component" value="Unassembled WGS sequence"/>
</dbReference>
<comment type="caution">
    <text evidence="1">The sequence shown here is derived from an EMBL/GenBank/DDBJ whole genome shotgun (WGS) entry which is preliminary data.</text>
</comment>
<protein>
    <submittedName>
        <fullName evidence="1">Uncharacterized protein</fullName>
    </submittedName>
</protein>
<sequence length="103" mass="11496">MIYSSTYLLALYLDGRSCALRTTSTVQLLTITPSPLIAASGKDNISVSSKVPIFVNDVKERLPYMLYRLSFEEDYLTIMIHEDDIVGIMTRELATCILCLALA</sequence>
<dbReference type="EMBL" id="MU155404">
    <property type="protein sequence ID" value="KAF9473971.1"/>
    <property type="molecule type" value="Genomic_DNA"/>
</dbReference>
<name>A0A9P5YU57_9AGAR</name>
<organism evidence="1 2">
    <name type="scientific">Pholiota conissans</name>
    <dbReference type="NCBI Taxonomy" id="109636"/>
    <lineage>
        <taxon>Eukaryota</taxon>
        <taxon>Fungi</taxon>
        <taxon>Dikarya</taxon>
        <taxon>Basidiomycota</taxon>
        <taxon>Agaricomycotina</taxon>
        <taxon>Agaricomycetes</taxon>
        <taxon>Agaricomycetidae</taxon>
        <taxon>Agaricales</taxon>
        <taxon>Agaricineae</taxon>
        <taxon>Strophariaceae</taxon>
        <taxon>Pholiota</taxon>
    </lineage>
</organism>
<accession>A0A9P5YU57</accession>
<gene>
    <name evidence="1" type="ORF">BDN70DRAFT_346758</name>
</gene>